<reference evidence="2 3" key="1">
    <citation type="submission" date="2022-04" db="EMBL/GenBank/DDBJ databases">
        <title>Human microbiome associated bacterial genomes.</title>
        <authorList>
            <person name="Sandstrom S."/>
            <person name="Salamzade R."/>
            <person name="Kalan L.R."/>
        </authorList>
    </citation>
    <scope>NUCLEOTIDE SEQUENCE [LARGE SCALE GENOMIC DNA]</scope>
    <source>
        <strain evidence="3">p3-SID1799</strain>
    </source>
</reference>
<dbReference type="Pfam" id="PF01936">
    <property type="entry name" value="NYN"/>
    <property type="match status" value="1"/>
</dbReference>
<dbReference type="RefSeq" id="WP_260103668.1">
    <property type="nucleotide sequence ID" value="NZ_JALXSQ010000002.1"/>
</dbReference>
<protein>
    <submittedName>
        <fullName evidence="2">NYN domain-containing protein</fullName>
    </submittedName>
</protein>
<proteinExistence type="predicted"/>
<feature type="domain" description="NYN" evidence="1">
    <location>
        <begin position="11"/>
        <end position="187"/>
    </location>
</feature>
<dbReference type="Proteomes" id="UP001525379">
    <property type="component" value="Unassembled WGS sequence"/>
</dbReference>
<dbReference type="Gene3D" id="3.40.50.1010">
    <property type="entry name" value="5'-nuclease"/>
    <property type="match status" value="1"/>
</dbReference>
<comment type="caution">
    <text evidence="2">The sequence shown here is derived from an EMBL/GenBank/DDBJ whole genome shotgun (WGS) entry which is preliminary data.</text>
</comment>
<dbReference type="EMBL" id="JALXSQ010000002">
    <property type="protein sequence ID" value="MCT2041931.1"/>
    <property type="molecule type" value="Genomic_DNA"/>
</dbReference>
<evidence type="ECO:0000259" key="1">
    <source>
        <dbReference type="Pfam" id="PF01936"/>
    </source>
</evidence>
<organism evidence="2 3">
    <name type="scientific">Pseudoclavibacter albus</name>
    <dbReference type="NCBI Taxonomy" id="272241"/>
    <lineage>
        <taxon>Bacteria</taxon>
        <taxon>Bacillati</taxon>
        <taxon>Actinomycetota</taxon>
        <taxon>Actinomycetes</taxon>
        <taxon>Micrococcales</taxon>
        <taxon>Microbacteriaceae</taxon>
        <taxon>Pseudoclavibacter</taxon>
    </lineage>
</organism>
<accession>A0ABT2HUE1</accession>
<keyword evidence="3" id="KW-1185">Reference proteome</keyword>
<name>A0ABT2HUE1_9MICO</name>
<sequence>MIPVPGPAPLRAVVIVDYQNIHMTARDAFPHFRHLPPHESLVDPLVFARRLIDKRNARQGEGYRHATLSRVHVYRGLPSNRHDPEAYAWNLANKAEWERTNIVTVHHRPLRYDVERDARGAPIRDIHGREIVHGKREKGIDVLCALALVREVAKPDVDLVIMASHDSDLAPALDEAIDARSAKVETFRWQSPDVFVHELRPTKPRVAWCTRLDATDFAACVDRRTY</sequence>
<evidence type="ECO:0000313" key="3">
    <source>
        <dbReference type="Proteomes" id="UP001525379"/>
    </source>
</evidence>
<dbReference type="InterPro" id="IPR021139">
    <property type="entry name" value="NYN"/>
</dbReference>
<gene>
    <name evidence="2" type="ORF">M3D15_01035</name>
</gene>
<evidence type="ECO:0000313" key="2">
    <source>
        <dbReference type="EMBL" id="MCT2041931.1"/>
    </source>
</evidence>